<evidence type="ECO:0000313" key="3">
    <source>
        <dbReference type="EMBL" id="SEB09383.1"/>
    </source>
</evidence>
<evidence type="ECO:0000259" key="2">
    <source>
        <dbReference type="Pfam" id="PF13401"/>
    </source>
</evidence>
<keyword evidence="1" id="KW-0472">Membrane</keyword>
<dbReference type="Proteomes" id="UP000199397">
    <property type="component" value="Unassembled WGS sequence"/>
</dbReference>
<evidence type="ECO:0000313" key="4">
    <source>
        <dbReference type="Proteomes" id="UP000199397"/>
    </source>
</evidence>
<keyword evidence="4" id="KW-1185">Reference proteome</keyword>
<feature type="transmembrane region" description="Helical" evidence="1">
    <location>
        <begin position="207"/>
        <end position="228"/>
    </location>
</feature>
<protein>
    <recommendedName>
        <fullName evidence="2">ORC1/DEAH AAA+ ATPase domain-containing protein</fullName>
    </recommendedName>
</protein>
<feature type="domain" description="ORC1/DEAH AAA+ ATPase" evidence="2">
    <location>
        <begin position="479"/>
        <end position="629"/>
    </location>
</feature>
<dbReference type="STRING" id="525918.SAMN05660964_03517"/>
<keyword evidence="1" id="KW-1133">Transmembrane helix</keyword>
<feature type="transmembrane region" description="Helical" evidence="1">
    <location>
        <begin position="159"/>
        <end position="176"/>
    </location>
</feature>
<dbReference type="Pfam" id="PF13401">
    <property type="entry name" value="AAA_22"/>
    <property type="match status" value="1"/>
</dbReference>
<sequence length="794" mass="90122">MLNFFREGLHYIHFAFFKTLTLKAETERLPKTEVIIIFLKTYAVVCILAMLLLAISAGASDVTGYVAGYTFDWYSAYKLLFLYQAFGLIFGLIFGLVGGLIFGLVGGLIFGLVGGLIFGLVGGLLGWPILVDVDYLTKALIGVIFTSLAYGWGFGHAFGLNYGLTLGLIILLALVPDRAEEYMALVLFLGFVSGIISGVAEGMVGGLLLMLFLGLLFGLNEGVIGIIYNIQVLIFTYFFFHFRSFYILPHVFQYWRSSRVRNPFSYFRHSPVYWDQMIRMPLPFLQDWLLDLVRCDPKQGLDQLFFVVNERPFQRKAAFRALLIIIGKYLENTQSVADLTQIAKMLVDFPADDKALPSSLQDARKYINVVSALAADYQIRQTRTGQLKVLAELHDRLTDFQKLMKLTVAPVGSTFEPLTIKWLHMVSNEQEKLRQQSTHNELPNPYIAGNPLEVRDQQLFVGRSDILLAIEQFILNTDQRPSLLLYGRRRTGKSSTLLNLPRSRFEPVYIDCQDAKWHESDQAFCYNLAHDLFNVLYQSDSVRGLRQPQIEQFDKNAFTQLDQFLTQAQKIAEQRDKRILLAFDEYEELENSIINGDISEKVLGKLRNLIQHSKSIVVLVSGSHRFEELTRLNWANYLINTRTLELSYLDAESARELLTKPVPELHYEAGVVDEIIHITHCQPYLLQAVASELVNYLNSKQQTTATPDDLNTALEKTLVSASAYFSDTWRKDNSEAEQQVMRALATGKTESVLADAAFQPAIQSLIRKEIVEGTEGSYRLAVELFARWIVRNQV</sequence>
<dbReference type="Gene3D" id="3.40.50.300">
    <property type="entry name" value="P-loop containing nucleotide triphosphate hydrolases"/>
    <property type="match status" value="1"/>
</dbReference>
<gene>
    <name evidence="3" type="ORF">SAMN05660964_03517</name>
</gene>
<dbReference type="GO" id="GO:0016887">
    <property type="term" value="F:ATP hydrolysis activity"/>
    <property type="evidence" value="ECO:0007669"/>
    <property type="project" value="InterPro"/>
</dbReference>
<evidence type="ECO:0000256" key="1">
    <source>
        <dbReference type="SAM" id="Phobius"/>
    </source>
</evidence>
<reference evidence="3 4" key="1">
    <citation type="submission" date="2016-10" db="EMBL/GenBank/DDBJ databases">
        <authorList>
            <person name="de Groot N.N."/>
        </authorList>
    </citation>
    <scope>NUCLEOTIDE SEQUENCE [LARGE SCALE GENOMIC DNA]</scope>
    <source>
        <strain evidence="3 4">DSM 21228</strain>
    </source>
</reference>
<dbReference type="InterPro" id="IPR049945">
    <property type="entry name" value="AAA_22"/>
</dbReference>
<dbReference type="EMBL" id="FNQP01000034">
    <property type="protein sequence ID" value="SEB09383.1"/>
    <property type="molecule type" value="Genomic_DNA"/>
</dbReference>
<name>A0A1H4GID1_9GAMM</name>
<feature type="transmembrane region" description="Helical" evidence="1">
    <location>
        <begin position="182"/>
        <end position="200"/>
    </location>
</feature>
<feature type="transmembrane region" description="Helical" evidence="1">
    <location>
        <begin position="37"/>
        <end position="59"/>
    </location>
</feature>
<dbReference type="SUPFAM" id="SSF52540">
    <property type="entry name" value="P-loop containing nucleoside triphosphate hydrolases"/>
    <property type="match status" value="1"/>
</dbReference>
<feature type="transmembrane region" description="Helical" evidence="1">
    <location>
        <begin position="234"/>
        <end position="252"/>
    </location>
</feature>
<feature type="transmembrane region" description="Helical" evidence="1">
    <location>
        <begin position="109"/>
        <end position="129"/>
    </location>
</feature>
<organism evidence="3 4">
    <name type="scientific">Thiothrix caldifontis</name>
    <dbReference type="NCBI Taxonomy" id="525918"/>
    <lineage>
        <taxon>Bacteria</taxon>
        <taxon>Pseudomonadati</taxon>
        <taxon>Pseudomonadota</taxon>
        <taxon>Gammaproteobacteria</taxon>
        <taxon>Thiotrichales</taxon>
        <taxon>Thiotrichaceae</taxon>
        <taxon>Thiothrix</taxon>
    </lineage>
</organism>
<dbReference type="AlphaFoldDB" id="A0A1H4GID1"/>
<feature type="transmembrane region" description="Helical" evidence="1">
    <location>
        <begin position="79"/>
        <end position="102"/>
    </location>
</feature>
<accession>A0A1H4GID1</accession>
<dbReference type="PANTHER" id="PTHR34301">
    <property type="entry name" value="DNA-BINDING PROTEIN-RELATED"/>
    <property type="match status" value="1"/>
</dbReference>
<dbReference type="InterPro" id="IPR027417">
    <property type="entry name" value="P-loop_NTPase"/>
</dbReference>
<keyword evidence="1" id="KW-0812">Transmembrane</keyword>
<dbReference type="PANTHER" id="PTHR34301:SF8">
    <property type="entry name" value="ATPASE DOMAIN-CONTAINING PROTEIN"/>
    <property type="match status" value="1"/>
</dbReference>
<proteinExistence type="predicted"/>